<dbReference type="InterPro" id="IPR018707">
    <property type="entry name" value="LpxR"/>
</dbReference>
<evidence type="ECO:0000313" key="1">
    <source>
        <dbReference type="EMBL" id="SNR15227.1"/>
    </source>
</evidence>
<dbReference type="Pfam" id="PF09982">
    <property type="entry name" value="LpxR"/>
    <property type="match status" value="1"/>
</dbReference>
<dbReference type="EMBL" id="LT899436">
    <property type="protein sequence ID" value="SNR15227.1"/>
    <property type="molecule type" value="Genomic_DNA"/>
</dbReference>
<protein>
    <recommendedName>
        <fullName evidence="3">Outer membrane protein</fullName>
    </recommendedName>
</protein>
<sequence length="281" mass="32370">MYISFYQDRYYTNGAFLNYSYLSTKASEKVVKKIYNFQIGQKLYSPFKANVRFLREHDRPFAGYLYGGFGISYFFKKKSLFRINAEVGVIGPSAFGKESMNFVHDIYGFDPATGWKYQIQDAFALNFNAEFTKQLTTSKYIDLNWVNTGNLGTVFSDISTGFLSRIGIKPIQDLANSIAFNSNLNNEVTNFNNEIETFFYINPMLRYAIYDATIQGSFLNDNNPVTFELKPFVLTTEIGFKFTANRFNFKYAIIHHTKKLKSINVPNGNFYGSIAINYLFN</sequence>
<dbReference type="Proteomes" id="UP000215214">
    <property type="component" value="Chromosome TJEJU"/>
</dbReference>
<dbReference type="Gene3D" id="2.40.128.140">
    <property type="entry name" value="Outer membrane protein"/>
    <property type="match status" value="1"/>
</dbReference>
<keyword evidence="2" id="KW-1185">Reference proteome</keyword>
<evidence type="ECO:0008006" key="3">
    <source>
        <dbReference type="Google" id="ProtNLM"/>
    </source>
</evidence>
<proteinExistence type="predicted"/>
<dbReference type="KEGG" id="tje:TJEJU_1496"/>
<reference evidence="1 2" key="1">
    <citation type="submission" date="2017-07" db="EMBL/GenBank/DDBJ databases">
        <authorList>
            <person name="Sun Z.S."/>
            <person name="Albrecht U."/>
            <person name="Echele G."/>
            <person name="Lee C.C."/>
        </authorList>
    </citation>
    <scope>NUCLEOTIDE SEQUENCE [LARGE SCALE GENOMIC DNA]</scope>
    <source>
        <strain evidence="2">type strain: KCTC 22618</strain>
    </source>
</reference>
<gene>
    <name evidence="1" type="ORF">TJEJU_1496</name>
</gene>
<evidence type="ECO:0000313" key="2">
    <source>
        <dbReference type="Proteomes" id="UP000215214"/>
    </source>
</evidence>
<dbReference type="AlphaFoldDB" id="A0A238U7U4"/>
<dbReference type="InterPro" id="IPR037107">
    <property type="entry name" value="Put_OMP_sf"/>
</dbReference>
<organism evidence="1 2">
    <name type="scientific">Tenacibaculum jejuense</name>
    <dbReference type="NCBI Taxonomy" id="584609"/>
    <lineage>
        <taxon>Bacteria</taxon>
        <taxon>Pseudomonadati</taxon>
        <taxon>Bacteroidota</taxon>
        <taxon>Flavobacteriia</taxon>
        <taxon>Flavobacteriales</taxon>
        <taxon>Flavobacteriaceae</taxon>
        <taxon>Tenacibaculum</taxon>
    </lineage>
</organism>
<accession>A0A238U7U4</accession>
<name>A0A238U7U4_9FLAO</name>